<dbReference type="InterPro" id="IPR014140">
    <property type="entry name" value="DNA_helicase_suAddB"/>
</dbReference>
<dbReference type="Gene3D" id="3.40.50.300">
    <property type="entry name" value="P-loop containing nucleotide triphosphate hydrolases"/>
    <property type="match status" value="4"/>
</dbReference>
<evidence type="ECO:0000313" key="17">
    <source>
        <dbReference type="Proteomes" id="UP000283701"/>
    </source>
</evidence>
<dbReference type="Gene3D" id="3.90.320.10">
    <property type="match status" value="1"/>
</dbReference>
<dbReference type="GO" id="GO:0004527">
    <property type="term" value="F:exonuclease activity"/>
    <property type="evidence" value="ECO:0007669"/>
    <property type="project" value="UniProtKB-KW"/>
</dbReference>
<dbReference type="GO" id="GO:0000724">
    <property type="term" value="P:double-strand break repair via homologous recombination"/>
    <property type="evidence" value="ECO:0007669"/>
    <property type="project" value="InterPro"/>
</dbReference>
<keyword evidence="5" id="KW-0227">DNA damage</keyword>
<dbReference type="InterPro" id="IPR038726">
    <property type="entry name" value="PDDEXK_AddAB-type"/>
</dbReference>
<keyword evidence="12" id="KW-0238">DNA-binding</keyword>
<dbReference type="PANTHER" id="PTHR30591:SF1">
    <property type="entry name" value="RECBCD ENZYME SUBUNIT RECC"/>
    <property type="match status" value="1"/>
</dbReference>
<evidence type="ECO:0000256" key="10">
    <source>
        <dbReference type="ARBA" id="ARBA00023004"/>
    </source>
</evidence>
<keyword evidence="7 16" id="KW-0347">Helicase</keyword>
<evidence type="ECO:0000256" key="11">
    <source>
        <dbReference type="ARBA" id="ARBA00023014"/>
    </source>
</evidence>
<reference evidence="16 17" key="1">
    <citation type="submission" date="2018-08" db="EMBL/GenBank/DDBJ databases">
        <title>A genome reference for cultivated species of the human gut microbiota.</title>
        <authorList>
            <person name="Zou Y."/>
            <person name="Xue W."/>
            <person name="Luo G."/>
        </authorList>
    </citation>
    <scope>NUCLEOTIDE SEQUENCE [LARGE SCALE GENOMIC DNA]</scope>
    <source>
        <strain evidence="16 17">AM23-23AC</strain>
    </source>
</reference>
<dbReference type="GO" id="GO:0005524">
    <property type="term" value="F:ATP binding"/>
    <property type="evidence" value="ECO:0007669"/>
    <property type="project" value="UniProtKB-KW"/>
</dbReference>
<dbReference type="GO" id="GO:0004386">
    <property type="term" value="F:helicase activity"/>
    <property type="evidence" value="ECO:0007669"/>
    <property type="project" value="UniProtKB-KW"/>
</dbReference>
<evidence type="ECO:0000259" key="15">
    <source>
        <dbReference type="Pfam" id="PF21445"/>
    </source>
</evidence>
<dbReference type="GO" id="GO:0051539">
    <property type="term" value="F:4 iron, 4 sulfur cluster binding"/>
    <property type="evidence" value="ECO:0007669"/>
    <property type="project" value="UniProtKB-KW"/>
</dbReference>
<keyword evidence="11" id="KW-0411">Iron-sulfur</keyword>
<dbReference type="NCBIfam" id="TIGR02773">
    <property type="entry name" value="addB_Gpos"/>
    <property type="match status" value="1"/>
</dbReference>
<keyword evidence="13" id="KW-0234">DNA repair</keyword>
<evidence type="ECO:0000256" key="13">
    <source>
        <dbReference type="ARBA" id="ARBA00023204"/>
    </source>
</evidence>
<keyword evidence="10" id="KW-0408">Iron</keyword>
<dbReference type="Proteomes" id="UP000283701">
    <property type="component" value="Unassembled WGS sequence"/>
</dbReference>
<organism evidence="16 17">
    <name type="scientific">Roseburia inulinivorans</name>
    <dbReference type="NCBI Taxonomy" id="360807"/>
    <lineage>
        <taxon>Bacteria</taxon>
        <taxon>Bacillati</taxon>
        <taxon>Bacillota</taxon>
        <taxon>Clostridia</taxon>
        <taxon>Lachnospirales</taxon>
        <taxon>Lachnospiraceae</taxon>
        <taxon>Roseburia</taxon>
    </lineage>
</organism>
<dbReference type="Pfam" id="PF21445">
    <property type="entry name" value="ADDB_N"/>
    <property type="match status" value="1"/>
</dbReference>
<gene>
    <name evidence="16" type="primary">addB</name>
    <name evidence="16" type="ORF">DW654_09625</name>
</gene>
<evidence type="ECO:0000256" key="12">
    <source>
        <dbReference type="ARBA" id="ARBA00023125"/>
    </source>
</evidence>
<dbReference type="RefSeq" id="WP_118203223.1">
    <property type="nucleotide sequence ID" value="NZ_QRHP01000009.1"/>
</dbReference>
<comment type="caution">
    <text evidence="16">The sequence shown here is derived from an EMBL/GenBank/DDBJ whole genome shotgun (WGS) entry which is preliminary data.</text>
</comment>
<dbReference type="PANTHER" id="PTHR30591">
    <property type="entry name" value="RECBCD ENZYME SUBUNIT RECC"/>
    <property type="match status" value="1"/>
</dbReference>
<dbReference type="InterPro" id="IPR027417">
    <property type="entry name" value="P-loop_NTPase"/>
</dbReference>
<keyword evidence="1" id="KW-0004">4Fe-4S</keyword>
<keyword evidence="4" id="KW-0547">Nucleotide-binding</keyword>
<evidence type="ECO:0000256" key="7">
    <source>
        <dbReference type="ARBA" id="ARBA00022806"/>
    </source>
</evidence>
<evidence type="ECO:0000256" key="5">
    <source>
        <dbReference type="ARBA" id="ARBA00022763"/>
    </source>
</evidence>
<keyword evidence="9" id="KW-0067">ATP-binding</keyword>
<evidence type="ECO:0000256" key="3">
    <source>
        <dbReference type="ARBA" id="ARBA00022723"/>
    </source>
</evidence>
<evidence type="ECO:0000259" key="14">
    <source>
        <dbReference type="Pfam" id="PF12705"/>
    </source>
</evidence>
<dbReference type="Pfam" id="PF12705">
    <property type="entry name" value="PDDEXK_1"/>
    <property type="match status" value="1"/>
</dbReference>
<name>A0A3R6DPZ3_9FIRM</name>
<evidence type="ECO:0000313" key="16">
    <source>
        <dbReference type="EMBL" id="RHF83988.1"/>
    </source>
</evidence>
<dbReference type="EMBL" id="QRHP01000009">
    <property type="protein sequence ID" value="RHF83988.1"/>
    <property type="molecule type" value="Genomic_DNA"/>
</dbReference>
<keyword evidence="6" id="KW-0378">Hydrolase</keyword>
<keyword evidence="3" id="KW-0479">Metal-binding</keyword>
<dbReference type="InterPro" id="IPR049035">
    <property type="entry name" value="ADDB_N"/>
</dbReference>
<evidence type="ECO:0000256" key="4">
    <source>
        <dbReference type="ARBA" id="ARBA00022741"/>
    </source>
</evidence>
<evidence type="ECO:0000256" key="8">
    <source>
        <dbReference type="ARBA" id="ARBA00022839"/>
    </source>
</evidence>
<dbReference type="GO" id="GO:0003677">
    <property type="term" value="F:DNA binding"/>
    <property type="evidence" value="ECO:0007669"/>
    <property type="project" value="UniProtKB-KW"/>
</dbReference>
<proteinExistence type="predicted"/>
<feature type="domain" description="ATP-dependent helicase/deoxyribonuclease subunit B N-terminal" evidence="15">
    <location>
        <begin position="5"/>
        <end position="292"/>
    </location>
</feature>
<evidence type="ECO:0000256" key="6">
    <source>
        <dbReference type="ARBA" id="ARBA00022801"/>
    </source>
</evidence>
<dbReference type="AlphaFoldDB" id="A0A3R6DPZ3"/>
<accession>A0A3R6DPZ3</accession>
<dbReference type="GO" id="GO:0046872">
    <property type="term" value="F:metal ion binding"/>
    <property type="evidence" value="ECO:0007669"/>
    <property type="project" value="UniProtKB-KW"/>
</dbReference>
<keyword evidence="2" id="KW-0540">Nuclease</keyword>
<evidence type="ECO:0000256" key="1">
    <source>
        <dbReference type="ARBA" id="ARBA00022485"/>
    </source>
</evidence>
<evidence type="ECO:0000256" key="9">
    <source>
        <dbReference type="ARBA" id="ARBA00022840"/>
    </source>
</evidence>
<protein>
    <submittedName>
        <fullName evidence="16">Helicase-exonuclease AddAB subunit AddB</fullName>
    </submittedName>
</protein>
<dbReference type="InterPro" id="IPR011604">
    <property type="entry name" value="PDDEXK-like_dom_sf"/>
</dbReference>
<keyword evidence="8 16" id="KW-0269">Exonuclease</keyword>
<evidence type="ECO:0000256" key="2">
    <source>
        <dbReference type="ARBA" id="ARBA00022722"/>
    </source>
</evidence>
<dbReference type="SUPFAM" id="SSF52540">
    <property type="entry name" value="P-loop containing nucleoside triphosphate hydrolases"/>
    <property type="match status" value="1"/>
</dbReference>
<feature type="domain" description="PD-(D/E)XK endonuclease-like" evidence="14">
    <location>
        <begin position="784"/>
        <end position="1123"/>
    </location>
</feature>
<sequence>MSLQFIFGNSGSGKSSYLYRNILKEAAEHPEKNYLVLVPEQFTMQTQRELVRLEKSHAIMNVDVLSFARLAYRVFDGLGKQNLRVLEETGKNLVLRKLAGEQKKNLSVLGGNLNRMGYISEVKSLISELTQYNVSPKKLDTFLETEDVGETLRLKMQDISVMYHSFSEYLNGQYITAEEVLSLLCDVAEDSGIIKDSVIVFDEFTGFTPIQNQLLRKLLVLSERIIVSVTMDVGEDFYHCRGGQELFSMSKKTVSVLMKMAEELHITVEEPVVLSDGKKHRYKNAPSLYFMEQNLFRPYYHKWRQKEDELRIVSLKNPREELHFVAREITKFVREKHYCYKDIAVVTGDVGLYDNYVDEIFTAYDIPYFLDQTRTILFHPFIEFIRAVLEVVELDFSYESVFRFLRCGLTGITERQIDLLENYVLVKGIRGRKKWEKQWTFVFDDTEKENLTEMNEVREKIYGFFAPLSEAFAQGKTVRDGTTALYELIEKLEIEQKLKQKELEFERQGNQVKAKEYAQIYRIVMDLFDKVVDFLGDEVLPVREYADILDAGFEAARVGVIPPGNDKVTIGDIERTRLNHIKILFFIGVNDGVVPKAGNAGGIISQFEREKMAACHLELAPGAREKVFIQRFYLYLNVTKPSDFLYVTFSKVNADGKALRRSYFAGTLLKMFPEKNVEEIGETTSADCIMTPESSMAFFLEGLQDEAWSGENEKTASGEDQTEEKLSKPAKKEVWNALAKFYLSDEKWKEEAVRLLKASYVVHSDEPISHAVTQALYGTVLENSVTRLEHFAACAYAHYLNYGLRLRERQLLEFASVDMGNIYHDALEHFSRRVEKSEYTWFDIPEDVQETFIEESMDDAIAGCKNAGAFENVRNRYLTGRMRQTIKRTVWALTTQIQKGKFVPADFEVSFSRADKLDAIRFQLSDEEKMNLLGRIDRVDTYETPDKVYVKIIDYKSGNTSFSLVNLYHGLQLQLVVYMNAALELEEKRHPGKKAEPAGIFYYHIQNPMVDGLGNETEAEIKNSVLEQLKLNGLVNDDPEIYEAMDSDFAGNSSVIPIGKKADGSLKATSKAASTYDFSVMSDYVREKIKETGKKIFAGDISIHPYSLDGKSGCDYCPYHTVCGFDARMPGYSYHKLEKFDSADEVLKRMENEKQEQK</sequence>